<proteinExistence type="predicted"/>
<keyword evidence="2" id="KW-0472">Membrane</keyword>
<comment type="caution">
    <text evidence="3">The sequence shown here is derived from an EMBL/GenBank/DDBJ whole genome shotgun (WGS) entry which is preliminary data.</text>
</comment>
<sequence>MYQGSITSAETHRPIGADSPPGSRSPLGTLAFLALLVAPFVAFAYPVATVALLTGTVALAVVSRSALRTLRRRSGRVRTLTLPGLGTVEYRITTN</sequence>
<name>A0A0M9ANL4_9EURY</name>
<dbReference type="PATRIC" id="fig|1705389.3.peg.2062"/>
<reference evidence="3 4" key="1">
    <citation type="submission" date="2015-08" db="EMBL/GenBank/DDBJ databases">
        <title>Genomes of Isolates from Cabo Rojo, PR.</title>
        <authorList>
            <person name="Sanchez-Nieves R.L."/>
            <person name="Montalvo-Rodriguez R."/>
        </authorList>
    </citation>
    <scope>NUCLEOTIDE SEQUENCE [LARGE SCALE GENOMIC DNA]</scope>
    <source>
        <strain evidence="3 4">5</strain>
    </source>
</reference>
<organism evidence="3 4">
    <name type="scientific">Halorubrum tropicale</name>
    <dbReference type="NCBI Taxonomy" id="1765655"/>
    <lineage>
        <taxon>Archaea</taxon>
        <taxon>Methanobacteriati</taxon>
        <taxon>Methanobacteriota</taxon>
        <taxon>Stenosarchaea group</taxon>
        <taxon>Halobacteria</taxon>
        <taxon>Halobacteriales</taxon>
        <taxon>Haloferacaceae</taxon>
        <taxon>Halorubrum</taxon>
    </lineage>
</organism>
<keyword evidence="4" id="KW-1185">Reference proteome</keyword>
<keyword evidence="2" id="KW-0812">Transmembrane</keyword>
<feature type="region of interest" description="Disordered" evidence="1">
    <location>
        <begin position="1"/>
        <end position="22"/>
    </location>
</feature>
<evidence type="ECO:0000256" key="1">
    <source>
        <dbReference type="SAM" id="MobiDB-lite"/>
    </source>
</evidence>
<gene>
    <name evidence="3" type="ORF">AMR74_14465</name>
</gene>
<feature type="transmembrane region" description="Helical" evidence="2">
    <location>
        <begin position="30"/>
        <end position="63"/>
    </location>
</feature>
<dbReference type="Proteomes" id="UP000037747">
    <property type="component" value="Unassembled WGS sequence"/>
</dbReference>
<evidence type="ECO:0000313" key="3">
    <source>
        <dbReference type="EMBL" id="KOX95699.1"/>
    </source>
</evidence>
<accession>A0A0M9ANL4</accession>
<evidence type="ECO:0000256" key="2">
    <source>
        <dbReference type="SAM" id="Phobius"/>
    </source>
</evidence>
<protein>
    <submittedName>
        <fullName evidence="3">Uncharacterized protein</fullName>
    </submittedName>
</protein>
<dbReference type="RefSeq" id="WP_053772756.1">
    <property type="nucleotide sequence ID" value="NZ_LIST01000006.1"/>
</dbReference>
<dbReference type="AlphaFoldDB" id="A0A0M9ANL4"/>
<dbReference type="EMBL" id="LIST01000006">
    <property type="protein sequence ID" value="KOX95699.1"/>
    <property type="molecule type" value="Genomic_DNA"/>
</dbReference>
<keyword evidence="2" id="KW-1133">Transmembrane helix</keyword>
<evidence type="ECO:0000313" key="4">
    <source>
        <dbReference type="Proteomes" id="UP000037747"/>
    </source>
</evidence>